<evidence type="ECO:0000313" key="2">
    <source>
        <dbReference type="EMBL" id="KAK5630918.1"/>
    </source>
</evidence>
<protein>
    <submittedName>
        <fullName evidence="2">Uncharacterized protein</fullName>
    </submittedName>
</protein>
<accession>A0AAN7UQN1</accession>
<reference evidence="2 3" key="1">
    <citation type="submission" date="2023-10" db="EMBL/GenBank/DDBJ databases">
        <title>Draft genome sequence of Xylaria bambusicola isolate GMP-LS, the root and basal stem rot pathogen of sugarcane in Indonesia.</title>
        <authorList>
            <person name="Selvaraj P."/>
            <person name="Muralishankar V."/>
            <person name="Muruganantham S."/>
            <person name="Sp S."/>
            <person name="Haryani S."/>
            <person name="Lau K.J.X."/>
            <person name="Naqvi N.I."/>
        </authorList>
    </citation>
    <scope>NUCLEOTIDE SEQUENCE [LARGE SCALE GENOMIC DNA]</scope>
    <source>
        <strain evidence="2">GMP-LS</strain>
    </source>
</reference>
<dbReference type="Proteomes" id="UP001305414">
    <property type="component" value="Unassembled WGS sequence"/>
</dbReference>
<gene>
    <name evidence="2" type="ORF">RRF57_006633</name>
</gene>
<dbReference type="AlphaFoldDB" id="A0AAN7UQN1"/>
<sequence length="87" mass="9501">MSWARVFTLGALLALPGAHGMPRKSAVCKNIPGDLGWPSSSDWASLNKTVNGRLIATTQLATLCHGRDYDEEQCQSLKEAWPFADIQ</sequence>
<name>A0AAN7UQN1_9PEZI</name>
<keyword evidence="1" id="KW-0732">Signal</keyword>
<organism evidence="2 3">
    <name type="scientific">Xylaria bambusicola</name>
    <dbReference type="NCBI Taxonomy" id="326684"/>
    <lineage>
        <taxon>Eukaryota</taxon>
        <taxon>Fungi</taxon>
        <taxon>Dikarya</taxon>
        <taxon>Ascomycota</taxon>
        <taxon>Pezizomycotina</taxon>
        <taxon>Sordariomycetes</taxon>
        <taxon>Xylariomycetidae</taxon>
        <taxon>Xylariales</taxon>
        <taxon>Xylariaceae</taxon>
        <taxon>Xylaria</taxon>
    </lineage>
</organism>
<proteinExistence type="predicted"/>
<keyword evidence="3" id="KW-1185">Reference proteome</keyword>
<feature type="chain" id="PRO_5042913534" evidence="1">
    <location>
        <begin position="21"/>
        <end position="87"/>
    </location>
</feature>
<evidence type="ECO:0000313" key="3">
    <source>
        <dbReference type="Proteomes" id="UP001305414"/>
    </source>
</evidence>
<comment type="caution">
    <text evidence="2">The sequence shown here is derived from an EMBL/GenBank/DDBJ whole genome shotgun (WGS) entry which is preliminary data.</text>
</comment>
<feature type="signal peptide" evidence="1">
    <location>
        <begin position="1"/>
        <end position="20"/>
    </location>
</feature>
<evidence type="ECO:0000256" key="1">
    <source>
        <dbReference type="SAM" id="SignalP"/>
    </source>
</evidence>
<dbReference type="EMBL" id="JAWHQM010000017">
    <property type="protein sequence ID" value="KAK5630918.1"/>
    <property type="molecule type" value="Genomic_DNA"/>
</dbReference>